<dbReference type="GO" id="GO:0000963">
    <property type="term" value="P:mitochondrial RNA processing"/>
    <property type="evidence" value="ECO:0007669"/>
    <property type="project" value="TreeGrafter"/>
</dbReference>
<dbReference type="InterPro" id="IPR050870">
    <property type="entry name" value="FAST_kinase"/>
</dbReference>
<evidence type="ECO:0000313" key="5">
    <source>
        <dbReference type="Proteomes" id="UP000314983"/>
    </source>
</evidence>
<protein>
    <submittedName>
        <fullName evidence="4">FAST kinase domains 1</fullName>
    </submittedName>
</protein>
<dbReference type="GO" id="GO:0005759">
    <property type="term" value="C:mitochondrial matrix"/>
    <property type="evidence" value="ECO:0007669"/>
    <property type="project" value="TreeGrafter"/>
</dbReference>
<feature type="domain" description="RAP" evidence="3">
    <location>
        <begin position="773"/>
        <end position="833"/>
    </location>
</feature>
<dbReference type="GeneTree" id="ENSGT01030000234607"/>
<dbReference type="Pfam" id="PF08373">
    <property type="entry name" value="RAP"/>
    <property type="match status" value="1"/>
</dbReference>
<dbReference type="SMART" id="SM00952">
    <property type="entry name" value="RAP"/>
    <property type="match status" value="1"/>
</dbReference>
<evidence type="ECO:0000259" key="3">
    <source>
        <dbReference type="PROSITE" id="PS51286"/>
    </source>
</evidence>
<dbReference type="InterPro" id="IPR010622">
    <property type="entry name" value="FAST_Leu-rich"/>
</dbReference>
<dbReference type="GO" id="GO:0044528">
    <property type="term" value="P:regulation of mitochondrial mRNA stability"/>
    <property type="evidence" value="ECO:0007669"/>
    <property type="project" value="InterPro"/>
</dbReference>
<dbReference type="PANTHER" id="PTHR21228:SF29">
    <property type="entry name" value="FAST KINASE DOMAIN-CONTAINING PROTEIN 1, MITOCHONDRIAL"/>
    <property type="match status" value="1"/>
</dbReference>
<evidence type="ECO:0000313" key="4">
    <source>
        <dbReference type="Ensembl" id="ENSEEEP00000054075.1"/>
    </source>
</evidence>
<dbReference type="AlphaFoldDB" id="A0AAY5EAY0"/>
<sequence length="840" mass="96899">CKKVLIFINQHVSHVIMFRLQALRCYPCRVFNYMQYGAMCQDQVLAQIKACTAEDQVFDVVGKNKAKLSVKHVNCAVHLLWQFQKNRPQMLRTVELTRSHPQFLTLCVLAENKISLMDDTTVVEMLSVEPHDSLVQHLVMEAWSRQERFLMATLSKFSVCLSDQNLYHSPIMGQITEIVRQKLDTIDDARVLTTLMISVSHLVSPRLRDALIVKADTLLDSMDPFHYNNPRRIVQFLRNIRFMHQPLLEKCNHILLKNVPHLDTENISIILGLFQSMQYDNFAFTLAAKQRLMELVDTSTDALSFTKLFVALVPLAGHATRERLENAALLLAEELNAQQALAILELLEETQCRNLQLIDKIASILHKNLEVYGPVEISKMTQSLLLLHYQNPELFSKLRSILLRFLQASLHPYEVPMLSRVISMLPSLHVDEAIIARVNAMVPQCSLNAYSSITVAIARWIRNDPTYRHSTPSKYVLLLQTLKRCGQTRLQNAERLDAILEELRYISGEWFEETLLEETVVMFQRLVEQVSWANVPELAVYLTRTSYRCETLLERMANVAFENMHKIHYSGTYATLLPFAVLDYNSPKVDELFDACIQLSCSILSGSFEPHLLVLLAYALALVDCFPEEVIREVFSVDFLAKLDAQLEMMPNALNMRVRLRLMELNRAVCLECPEFQVPWFHKRFCQQLQKRMQQQIQSMLGEVLGGINCARAAVLTPYFYTVDFECVQDRNQRAIPYSEPSQLQIDEDGKLRWESGSGRKESTGLPPGARRIALDFLDSKSFCKNSQHMKGEVQMKKRHLEILGYHVLHIPHFEWNSMELSTQDTWKEYLKKKLFTELT</sequence>
<keyword evidence="2" id="KW-0496">Mitochondrion</keyword>
<keyword evidence="5" id="KW-1185">Reference proteome</keyword>
<proteinExistence type="predicted"/>
<dbReference type="InterPro" id="IPR013579">
    <property type="entry name" value="FAST_2"/>
</dbReference>
<dbReference type="InterPro" id="IPR013584">
    <property type="entry name" value="RAP"/>
</dbReference>
<dbReference type="PROSITE" id="PS51286">
    <property type="entry name" value="RAP"/>
    <property type="match status" value="1"/>
</dbReference>
<dbReference type="GO" id="GO:0003723">
    <property type="term" value="F:RNA binding"/>
    <property type="evidence" value="ECO:0007669"/>
    <property type="project" value="TreeGrafter"/>
</dbReference>
<evidence type="ECO:0000256" key="1">
    <source>
        <dbReference type="ARBA" id="ARBA00004173"/>
    </source>
</evidence>
<name>A0AAY5EAY0_ELEEL</name>
<reference evidence="4" key="3">
    <citation type="submission" date="2025-09" db="UniProtKB">
        <authorList>
            <consortium name="Ensembl"/>
        </authorList>
    </citation>
    <scope>IDENTIFICATION</scope>
</reference>
<organism evidence="4 5">
    <name type="scientific">Electrophorus electricus</name>
    <name type="common">Electric eel</name>
    <name type="synonym">Gymnotus electricus</name>
    <dbReference type="NCBI Taxonomy" id="8005"/>
    <lineage>
        <taxon>Eukaryota</taxon>
        <taxon>Metazoa</taxon>
        <taxon>Chordata</taxon>
        <taxon>Craniata</taxon>
        <taxon>Vertebrata</taxon>
        <taxon>Euteleostomi</taxon>
        <taxon>Actinopterygii</taxon>
        <taxon>Neopterygii</taxon>
        <taxon>Teleostei</taxon>
        <taxon>Ostariophysi</taxon>
        <taxon>Gymnotiformes</taxon>
        <taxon>Gymnotoidei</taxon>
        <taxon>Gymnotidae</taxon>
        <taxon>Electrophorus</taxon>
    </lineage>
</organism>
<dbReference type="GO" id="GO:0035770">
    <property type="term" value="C:ribonucleoprotein granule"/>
    <property type="evidence" value="ECO:0007669"/>
    <property type="project" value="TreeGrafter"/>
</dbReference>
<gene>
    <name evidence="4" type="primary">fastkd1</name>
</gene>
<comment type="subcellular location">
    <subcellularLocation>
        <location evidence="1">Mitochondrion</location>
    </subcellularLocation>
</comment>
<dbReference type="Proteomes" id="UP000314983">
    <property type="component" value="Chromosome 2"/>
</dbReference>
<dbReference type="Ensembl" id="ENSEEET00000056309.1">
    <property type="protein sequence ID" value="ENSEEEP00000054075.1"/>
    <property type="gene ID" value="ENSEEEG00000018549.2"/>
</dbReference>
<dbReference type="Pfam" id="PF08368">
    <property type="entry name" value="FAST_2"/>
    <property type="match status" value="1"/>
</dbReference>
<reference evidence="4 5" key="1">
    <citation type="submission" date="2020-05" db="EMBL/GenBank/DDBJ databases">
        <title>Electrophorus electricus (electric eel) genome, fEleEle1, primary haplotype.</title>
        <authorList>
            <person name="Myers G."/>
            <person name="Meyer A."/>
            <person name="Fedrigo O."/>
            <person name="Formenti G."/>
            <person name="Rhie A."/>
            <person name="Tracey A."/>
            <person name="Sims Y."/>
            <person name="Jarvis E.D."/>
        </authorList>
    </citation>
    <scope>NUCLEOTIDE SEQUENCE [LARGE SCALE GENOMIC DNA]</scope>
</reference>
<accession>A0AAY5EAY0</accession>
<evidence type="ECO:0000256" key="2">
    <source>
        <dbReference type="ARBA" id="ARBA00023128"/>
    </source>
</evidence>
<dbReference type="PANTHER" id="PTHR21228">
    <property type="entry name" value="FAST LEU-RICH DOMAIN-CONTAINING"/>
    <property type="match status" value="1"/>
</dbReference>
<dbReference type="Pfam" id="PF06743">
    <property type="entry name" value="FAST_1"/>
    <property type="match status" value="1"/>
</dbReference>
<reference evidence="4" key="2">
    <citation type="submission" date="2025-08" db="UniProtKB">
        <authorList>
            <consortium name="Ensembl"/>
        </authorList>
    </citation>
    <scope>IDENTIFICATION</scope>
</reference>